<feature type="signal peptide" evidence="5">
    <location>
        <begin position="1"/>
        <end position="46"/>
    </location>
</feature>
<dbReference type="InterPro" id="IPR024607">
    <property type="entry name" value="Sulfatase_CS"/>
</dbReference>
<dbReference type="CDD" id="cd16034">
    <property type="entry name" value="sulfatase_like"/>
    <property type="match status" value="1"/>
</dbReference>
<evidence type="ECO:0000256" key="1">
    <source>
        <dbReference type="ARBA" id="ARBA00008779"/>
    </source>
</evidence>
<keyword evidence="3 7" id="KW-0378">Hydrolase</keyword>
<dbReference type="PROSITE" id="PS00149">
    <property type="entry name" value="SULFATASE_2"/>
    <property type="match status" value="1"/>
</dbReference>
<dbReference type="SUPFAM" id="SSF53649">
    <property type="entry name" value="Alkaline phosphatase-like"/>
    <property type="match status" value="1"/>
</dbReference>
<dbReference type="STRING" id="243090.RB10232"/>
<dbReference type="EMBL" id="BX294151">
    <property type="protein sequence ID" value="CAD78778.1"/>
    <property type="molecule type" value="Genomic_DNA"/>
</dbReference>
<evidence type="ECO:0000256" key="5">
    <source>
        <dbReference type="SAM" id="SignalP"/>
    </source>
</evidence>
<keyword evidence="2" id="KW-0479">Metal-binding</keyword>
<dbReference type="InterPro" id="IPR000917">
    <property type="entry name" value="Sulfatase_N"/>
</dbReference>
<dbReference type="KEGG" id="rba:RB10232"/>
<protein>
    <submittedName>
        <fullName evidence="7">Sulfatase yidj</fullName>
        <ecNumber evidence="7">3.1.6.-</ecNumber>
    </submittedName>
</protein>
<evidence type="ECO:0000313" key="8">
    <source>
        <dbReference type="Proteomes" id="UP000001025"/>
    </source>
</evidence>
<dbReference type="eggNOG" id="COG3119">
    <property type="taxonomic scope" value="Bacteria"/>
</dbReference>
<sequence>MSPRFEGRSLMVASSFCCHRFGSRLRFPMKCMLALFAVTMANCVLAREVSAVSANEQPNVLIIQTDEHNFRTLGCYRDTLPIEEAEIWGKGAVVETPSIDSIAARGAICTSFYATSPVCTPSRAAFFTGRYPQNTGAYQNDRPLRGDMVTFAEVLRRDGYATGYAGKWHLDGPGKPQWGPDRQFGFSDNRYMFNRGHWKKFDFENGQPSVAATNKKGQPNYDLNGADEKTFSTDWLCDRAADFIREHSQEPFCYHLSLPDPHGPNTVRQPYDTMFENMPVRPPMTFQLDGDQPGWLPATNRNSQQRFNARLMTQYFGMVRCIDDNVGMLLSLLDELSLTKRTVVVFTSDHGDLCYEHGRLNKGNPYEGSAKVPMIIAAPGLISAGLRIDQAMGTVDFAPTLLSLLRKEVPAGTQGRDLSEWFRNIETSDEESHRNSVTFLRAASSKAAWIAAVTDRYKLIVSADDQPWLFDLKEDPHETTNHIGKPENQTIAARLARSLLRYGDLMKDPQLIEGKLRSDLQKLQIQP</sequence>
<dbReference type="PANTHER" id="PTHR42693:SF53">
    <property type="entry name" value="ENDO-4-O-SULFATASE"/>
    <property type="match status" value="1"/>
</dbReference>
<name>Q7UFA5_RHOBA</name>
<reference evidence="7 8" key="1">
    <citation type="journal article" date="2003" name="Proc. Natl. Acad. Sci. U.S.A.">
        <title>Complete genome sequence of the marine planctomycete Pirellula sp. strain 1.</title>
        <authorList>
            <person name="Gloeckner F.O."/>
            <person name="Kube M."/>
            <person name="Bauer M."/>
            <person name="Teeling H."/>
            <person name="Lombardot T."/>
            <person name="Ludwig W."/>
            <person name="Gade D."/>
            <person name="Beck A."/>
            <person name="Borzym K."/>
            <person name="Heitmann K."/>
            <person name="Rabus R."/>
            <person name="Schlesner H."/>
            <person name="Amann R."/>
            <person name="Reinhardt R."/>
        </authorList>
    </citation>
    <scope>NUCLEOTIDE SEQUENCE [LARGE SCALE GENOMIC DNA]</scope>
    <source>
        <strain evidence="8">DSM 10527 / NCIMB 13988 / SH1</strain>
    </source>
</reference>
<feature type="domain" description="Sulfatase N-terminal" evidence="6">
    <location>
        <begin position="58"/>
        <end position="405"/>
    </location>
</feature>
<dbReference type="PANTHER" id="PTHR42693">
    <property type="entry name" value="ARYLSULFATASE FAMILY MEMBER"/>
    <property type="match status" value="1"/>
</dbReference>
<dbReference type="HOGENOM" id="CLU_006332_9_1_0"/>
<dbReference type="Pfam" id="PF00884">
    <property type="entry name" value="Sulfatase"/>
    <property type="match status" value="1"/>
</dbReference>
<dbReference type="AlphaFoldDB" id="Q7UFA5"/>
<dbReference type="GO" id="GO:0004065">
    <property type="term" value="F:arylsulfatase activity"/>
    <property type="evidence" value="ECO:0000318"/>
    <property type="project" value="GO_Central"/>
</dbReference>
<keyword evidence="4" id="KW-0106">Calcium</keyword>
<evidence type="ECO:0000259" key="6">
    <source>
        <dbReference type="Pfam" id="PF00884"/>
    </source>
</evidence>
<comment type="similarity">
    <text evidence="1">Belongs to the sulfatase family.</text>
</comment>
<evidence type="ECO:0000256" key="2">
    <source>
        <dbReference type="ARBA" id="ARBA00022723"/>
    </source>
</evidence>
<accession>Q7UFA5</accession>
<evidence type="ECO:0000256" key="3">
    <source>
        <dbReference type="ARBA" id="ARBA00022801"/>
    </source>
</evidence>
<gene>
    <name evidence="7" type="primary">yidJ</name>
    <name evidence="7" type="ordered locus">RB10232</name>
</gene>
<evidence type="ECO:0000313" key="7">
    <source>
        <dbReference type="EMBL" id="CAD78778.1"/>
    </source>
</evidence>
<feature type="chain" id="PRO_5004294060" evidence="5">
    <location>
        <begin position="47"/>
        <end position="527"/>
    </location>
</feature>
<dbReference type="EC" id="3.1.6.-" evidence="7"/>
<dbReference type="PATRIC" id="fig|243090.15.peg.4945"/>
<dbReference type="Proteomes" id="UP000001025">
    <property type="component" value="Chromosome"/>
</dbReference>
<keyword evidence="5" id="KW-0732">Signal</keyword>
<proteinExistence type="inferred from homology"/>
<dbReference type="InterPro" id="IPR050738">
    <property type="entry name" value="Sulfatase"/>
</dbReference>
<dbReference type="GO" id="GO:0046872">
    <property type="term" value="F:metal ion binding"/>
    <property type="evidence" value="ECO:0007669"/>
    <property type="project" value="UniProtKB-KW"/>
</dbReference>
<dbReference type="InterPro" id="IPR017850">
    <property type="entry name" value="Alkaline_phosphatase_core_sf"/>
</dbReference>
<dbReference type="Gene3D" id="3.40.720.10">
    <property type="entry name" value="Alkaline Phosphatase, subunit A"/>
    <property type="match status" value="1"/>
</dbReference>
<evidence type="ECO:0000256" key="4">
    <source>
        <dbReference type="ARBA" id="ARBA00022837"/>
    </source>
</evidence>
<dbReference type="EnsemblBacteria" id="CAD78778">
    <property type="protein sequence ID" value="CAD78778"/>
    <property type="gene ID" value="RB10232"/>
</dbReference>
<dbReference type="OrthoDB" id="237120at2"/>
<dbReference type="InParanoid" id="Q7UFA5"/>
<dbReference type="PROSITE" id="PS00523">
    <property type="entry name" value="SULFATASE_1"/>
    <property type="match status" value="1"/>
</dbReference>
<keyword evidence="8" id="KW-1185">Reference proteome</keyword>
<organism evidence="7 8">
    <name type="scientific">Rhodopirellula baltica (strain DSM 10527 / NCIMB 13988 / SH1)</name>
    <dbReference type="NCBI Taxonomy" id="243090"/>
    <lineage>
        <taxon>Bacteria</taxon>
        <taxon>Pseudomonadati</taxon>
        <taxon>Planctomycetota</taxon>
        <taxon>Planctomycetia</taxon>
        <taxon>Pirellulales</taxon>
        <taxon>Pirellulaceae</taxon>
        <taxon>Rhodopirellula</taxon>
    </lineage>
</organism>